<sequence>MQELDLVEDGDPILPAFESWGYNVIRTPNDKRKDCCAIAYDLTKFDLIRHDVVRFDDLSTLMLRRRHDYDQRDAAEDESMRSEARKDGVVPGGEEADTTSYSATNGGGGGGGIKSRGRSNNSPAPEMTGMVWSFLRRNCAIVAHLRSIRTGESIIVASVHLYWHPGYEYVKLCQAKYLLDFVDEFAMLEHGKGMTAAAAAGRTMTPMTTTSTARNNSIPAIIICGDINSKPGSIVHRLFVETHVDARTVAPWRYFWDQDNEEIYKEEEVDNNDDGAADGRGGEESQCDNVSNSSNERSEDAAPQRHDHDLDLHRKDLTATTTSDLTPVFDEEDGTHGHATSRFPASGYMMSGLSADFTAYCGMLEPNFEGEKDKVVDIDAPKPIHAKHDPSRDEVDANHDDLKSYYENQLSDTAKIDNNRSETNAPDVDPAESHDDINVADNDSKASLAMRRLMKNSTPQDYEHSTPPMPVKYMLDYTLNRLTRWLRLLGIDARLEKLEEEKERTSGGKIALFDHCKNERRALLTTSYKLLLRKDCPPGAYLVDTKSTSYLEQTLPRIFRTHGVELSPCTFLTRCVLCNGDIIRVLTDEEKRAIFIQHDAPAMVGCNLVEVDVFRCSQCLQGYWWDERPASSASRSFNQTTRLLRICLRGGVALKDETATDKKHRLRQDLMGAFEFVDVSKEREAQDLLMSETNELAVVKWLNEDKLSSPFKLKSAMALGDSAKESIPFTNVTKEFAGTLDYVFFAEQQFEQLRKLTLPTSFRQMNPTGLCLGHLIPSNIWPSDHIAVGARLRLKRDDTIALDSSRSRADDAVKNKSTTNTSLKPHARTCGCGCVPQILSLFEMAELRRKTREVKDKMVAI</sequence>
<feature type="domain" description="Mut7-C RNAse" evidence="2">
    <location>
        <begin position="472"/>
        <end position="624"/>
    </location>
</feature>
<organism evidence="3 4">
    <name type="scientific">Cyclostephanos tholiformis</name>
    <dbReference type="NCBI Taxonomy" id="382380"/>
    <lineage>
        <taxon>Eukaryota</taxon>
        <taxon>Sar</taxon>
        <taxon>Stramenopiles</taxon>
        <taxon>Ochrophyta</taxon>
        <taxon>Bacillariophyta</taxon>
        <taxon>Coscinodiscophyceae</taxon>
        <taxon>Thalassiosirophycidae</taxon>
        <taxon>Stephanodiscales</taxon>
        <taxon>Stephanodiscaceae</taxon>
        <taxon>Cyclostephanos</taxon>
    </lineage>
</organism>
<feature type="region of interest" description="Disordered" evidence="1">
    <location>
        <begin position="265"/>
        <end position="347"/>
    </location>
</feature>
<dbReference type="AlphaFoldDB" id="A0ABD3RZU7"/>
<feature type="compositionally biased region" description="Gly residues" evidence="1">
    <location>
        <begin position="105"/>
        <end position="114"/>
    </location>
</feature>
<evidence type="ECO:0000313" key="4">
    <source>
        <dbReference type="Proteomes" id="UP001530377"/>
    </source>
</evidence>
<dbReference type="Gene3D" id="3.60.10.10">
    <property type="entry name" value="Endonuclease/exonuclease/phosphatase"/>
    <property type="match status" value="2"/>
</dbReference>
<feature type="compositionally biased region" description="Acidic residues" evidence="1">
    <location>
        <begin position="265"/>
        <end position="276"/>
    </location>
</feature>
<dbReference type="InterPro" id="IPR050410">
    <property type="entry name" value="CCR4/nocturin_mRNA_transcr"/>
</dbReference>
<keyword evidence="4" id="KW-1185">Reference proteome</keyword>
<accession>A0ABD3RZU7</accession>
<dbReference type="PANTHER" id="PTHR12121:SF34">
    <property type="entry name" value="PROTEIN ANGEL"/>
    <property type="match status" value="1"/>
</dbReference>
<comment type="caution">
    <text evidence="3">The sequence shown here is derived from an EMBL/GenBank/DDBJ whole genome shotgun (WGS) entry which is preliminary data.</text>
</comment>
<dbReference type="SUPFAM" id="SSF56219">
    <property type="entry name" value="DNase I-like"/>
    <property type="match status" value="1"/>
</dbReference>
<dbReference type="InterPro" id="IPR036691">
    <property type="entry name" value="Endo/exonu/phosph_ase_sf"/>
</dbReference>
<feature type="region of interest" description="Disordered" evidence="1">
    <location>
        <begin position="72"/>
        <end position="124"/>
    </location>
</feature>
<evidence type="ECO:0000256" key="1">
    <source>
        <dbReference type="SAM" id="MobiDB-lite"/>
    </source>
</evidence>
<dbReference type="EMBL" id="JALLPB020000096">
    <property type="protein sequence ID" value="KAL3817678.1"/>
    <property type="molecule type" value="Genomic_DNA"/>
</dbReference>
<dbReference type="Proteomes" id="UP001530377">
    <property type="component" value="Unassembled WGS sequence"/>
</dbReference>
<feature type="region of interest" description="Disordered" evidence="1">
    <location>
        <begin position="411"/>
        <end position="440"/>
    </location>
</feature>
<name>A0ABD3RZU7_9STRA</name>
<dbReference type="PANTHER" id="PTHR12121">
    <property type="entry name" value="CARBON CATABOLITE REPRESSOR PROTEIN 4"/>
    <property type="match status" value="1"/>
</dbReference>
<reference evidence="3 4" key="1">
    <citation type="submission" date="2024-10" db="EMBL/GenBank/DDBJ databases">
        <title>Updated reference genomes for cyclostephanoid diatoms.</title>
        <authorList>
            <person name="Roberts W.R."/>
            <person name="Alverson A.J."/>
        </authorList>
    </citation>
    <scope>NUCLEOTIDE SEQUENCE [LARGE SCALE GENOMIC DNA]</scope>
    <source>
        <strain evidence="3 4">AJA228-03</strain>
    </source>
</reference>
<gene>
    <name evidence="3" type="ORF">ACHAXA_002827</name>
</gene>
<feature type="compositionally biased region" description="Basic and acidic residues" evidence="1">
    <location>
        <begin position="72"/>
        <end position="88"/>
    </location>
</feature>
<dbReference type="Pfam" id="PF01927">
    <property type="entry name" value="Mut7-C"/>
    <property type="match status" value="1"/>
</dbReference>
<dbReference type="InterPro" id="IPR002782">
    <property type="entry name" value="Mut7-C_RNAse_dom"/>
</dbReference>
<feature type="compositionally biased region" description="Basic and acidic residues" evidence="1">
    <location>
        <begin position="296"/>
        <end position="317"/>
    </location>
</feature>
<protein>
    <recommendedName>
        <fullName evidence="2">Mut7-C RNAse domain-containing protein</fullName>
    </recommendedName>
</protein>
<evidence type="ECO:0000313" key="3">
    <source>
        <dbReference type="EMBL" id="KAL3817678.1"/>
    </source>
</evidence>
<proteinExistence type="predicted"/>
<evidence type="ECO:0000259" key="2">
    <source>
        <dbReference type="Pfam" id="PF01927"/>
    </source>
</evidence>